<dbReference type="RefSeq" id="WP_344185083.1">
    <property type="nucleotide sequence ID" value="NZ_BAAANM010000022.1"/>
</dbReference>
<feature type="region of interest" description="Disordered" evidence="1">
    <location>
        <begin position="1"/>
        <end position="24"/>
    </location>
</feature>
<dbReference type="Pfam" id="PF07811">
    <property type="entry name" value="TadE"/>
    <property type="match status" value="1"/>
</dbReference>
<accession>A0ABT5Z1H4</accession>
<dbReference type="InterPro" id="IPR012495">
    <property type="entry name" value="TadE-like_dom"/>
</dbReference>
<evidence type="ECO:0000256" key="1">
    <source>
        <dbReference type="SAM" id="MobiDB-lite"/>
    </source>
</evidence>
<dbReference type="Proteomes" id="UP001220022">
    <property type="component" value="Unassembled WGS sequence"/>
</dbReference>
<feature type="transmembrane region" description="Helical" evidence="2">
    <location>
        <begin position="36"/>
        <end position="57"/>
    </location>
</feature>
<keyword evidence="2" id="KW-1133">Transmembrane helix</keyword>
<feature type="domain" description="TadE-like" evidence="3">
    <location>
        <begin position="28"/>
        <end position="68"/>
    </location>
</feature>
<dbReference type="EMBL" id="JARHTQ010000011">
    <property type="protein sequence ID" value="MDF2257675.1"/>
    <property type="molecule type" value="Genomic_DNA"/>
</dbReference>
<evidence type="ECO:0000256" key="2">
    <source>
        <dbReference type="SAM" id="Phobius"/>
    </source>
</evidence>
<keyword evidence="2" id="KW-0472">Membrane</keyword>
<protein>
    <submittedName>
        <fullName evidence="4">TadE/TadG family type IV pilus assembly protein</fullName>
    </submittedName>
</protein>
<reference evidence="4 5" key="1">
    <citation type="submission" date="2023-03" db="EMBL/GenBank/DDBJ databases">
        <title>Draft genome sequence of type strain Streptomyces ferralitis JCM 14344.</title>
        <authorList>
            <person name="Klaysubun C."/>
            <person name="Duangmal K."/>
        </authorList>
    </citation>
    <scope>NUCLEOTIDE SEQUENCE [LARGE SCALE GENOMIC DNA]</scope>
    <source>
        <strain evidence="4 5">JCM 14344</strain>
    </source>
</reference>
<comment type="caution">
    <text evidence="4">The sequence shown here is derived from an EMBL/GenBank/DDBJ whole genome shotgun (WGS) entry which is preliminary data.</text>
</comment>
<evidence type="ECO:0000259" key="3">
    <source>
        <dbReference type="Pfam" id="PF07811"/>
    </source>
</evidence>
<proteinExistence type="predicted"/>
<keyword evidence="5" id="KW-1185">Reference proteome</keyword>
<keyword evidence="2" id="KW-0812">Transmembrane</keyword>
<sequence>MLPDHEQQGNRGAKQARSLAPAEREDRGAVAAETVIATPLLLLLLLLIVQFALAWHAQHIAQTAASRALAITRAQGSSAAAGRTQAAATLSALGHSVLLDPHITVARTNRTATIEVRGWAEPVVPGFHVPISARDAGAIDRWSTPVEKG</sequence>
<name>A0ABT5Z1H4_9ACTN</name>
<evidence type="ECO:0000313" key="4">
    <source>
        <dbReference type="EMBL" id="MDF2257675.1"/>
    </source>
</evidence>
<organism evidence="4 5">
    <name type="scientific">Streptantibioticus ferralitis</name>
    <dbReference type="NCBI Taxonomy" id="236510"/>
    <lineage>
        <taxon>Bacteria</taxon>
        <taxon>Bacillati</taxon>
        <taxon>Actinomycetota</taxon>
        <taxon>Actinomycetes</taxon>
        <taxon>Kitasatosporales</taxon>
        <taxon>Streptomycetaceae</taxon>
        <taxon>Streptantibioticus</taxon>
    </lineage>
</organism>
<evidence type="ECO:0000313" key="5">
    <source>
        <dbReference type="Proteomes" id="UP001220022"/>
    </source>
</evidence>
<gene>
    <name evidence="4" type="ORF">P2L57_18715</name>
</gene>